<dbReference type="EMBL" id="MUIE01000172">
    <property type="protein sequence ID" value="OQX35325.1"/>
    <property type="molecule type" value="Genomic_DNA"/>
</dbReference>
<proteinExistence type="predicted"/>
<name>A0A657PKB2_9GAMM</name>
<feature type="region of interest" description="Disordered" evidence="1">
    <location>
        <begin position="119"/>
        <end position="144"/>
    </location>
</feature>
<keyword evidence="4" id="KW-1185">Reference proteome</keyword>
<evidence type="ECO:0008006" key="6">
    <source>
        <dbReference type="Google" id="ProtNLM"/>
    </source>
</evidence>
<dbReference type="AlphaFoldDB" id="A0A657PKB2"/>
<accession>A0A657PKB2</accession>
<sequence>MNRRFLTIADLGNLYERLVQQGLPGEKRILVEGDSWASYPLPSTGNLAYYVHTPHHSSVTLNLARVGDELAEMAKPPQRDLFQRLIHEERWGFAWDLIFLVAGGNDLIGWILGRCVSRPGSPTEEPEAHPLTAMESEAKAVSPR</sequence>
<dbReference type="Proteomes" id="UP000243361">
    <property type="component" value="Unassembled WGS sequence"/>
</dbReference>
<reference evidence="3 5" key="2">
    <citation type="submission" date="2018-01" db="EMBL/GenBank/DDBJ databases">
        <title>Novel co-symbiosis in the lucinid bivalve Phacoides pectinatus.</title>
        <authorList>
            <person name="Lim S.J."/>
            <person name="Davis B.G."/>
            <person name="Gill D.E."/>
            <person name="Engel A.S."/>
            <person name="Anderson L.C."/>
            <person name="Campbell B.J."/>
        </authorList>
    </citation>
    <scope>NUCLEOTIDE SEQUENCE [LARGE SCALE GENOMIC DNA]</scope>
    <source>
        <strain evidence="3">N3_P5</strain>
    </source>
</reference>
<evidence type="ECO:0000313" key="2">
    <source>
        <dbReference type="EMBL" id="OQX35325.1"/>
    </source>
</evidence>
<comment type="caution">
    <text evidence="2">The sequence shown here is derived from an EMBL/GenBank/DDBJ whole genome shotgun (WGS) entry which is preliminary data.</text>
</comment>
<dbReference type="SUPFAM" id="SSF52266">
    <property type="entry name" value="SGNH hydrolase"/>
    <property type="match status" value="1"/>
</dbReference>
<evidence type="ECO:0000313" key="4">
    <source>
        <dbReference type="Proteomes" id="UP000243361"/>
    </source>
</evidence>
<protein>
    <recommendedName>
        <fullName evidence="6">SGNH hydrolase-type esterase domain-containing protein</fullName>
    </recommendedName>
</protein>
<organism evidence="2 4">
    <name type="scientific">Candidatus Sedimenticola endophacoides</name>
    <dbReference type="NCBI Taxonomy" id="2548426"/>
    <lineage>
        <taxon>Bacteria</taxon>
        <taxon>Pseudomonadati</taxon>
        <taxon>Pseudomonadota</taxon>
        <taxon>Gammaproteobacteria</taxon>
        <taxon>Chromatiales</taxon>
        <taxon>Sedimenticolaceae</taxon>
        <taxon>Sedimenticola</taxon>
    </lineage>
</organism>
<reference evidence="2 4" key="1">
    <citation type="submission" date="2017-02" db="EMBL/GenBank/DDBJ databases">
        <title>Novel co-symbiosis in the unique lucinid bivalve Phacoides pectinatus.</title>
        <authorList>
            <person name="Lim S.J."/>
            <person name="Davis B.G."/>
            <person name="Gill D.E."/>
            <person name="Engel A.S."/>
            <person name="Anderson L.C."/>
            <person name="Campbell B.J."/>
        </authorList>
    </citation>
    <scope>NUCLEOTIDE SEQUENCE [LARGE SCALE GENOMIC DNA]</scope>
    <source>
        <strain evidence="2">LUC13016_P6</strain>
    </source>
</reference>
<gene>
    <name evidence="2" type="ORF">B0D84_02495</name>
    <name evidence="3" type="ORF">C3L24_08560</name>
</gene>
<evidence type="ECO:0000313" key="5">
    <source>
        <dbReference type="Proteomes" id="UP000250928"/>
    </source>
</evidence>
<evidence type="ECO:0000313" key="3">
    <source>
        <dbReference type="EMBL" id="PUE01051.1"/>
    </source>
</evidence>
<dbReference type="EMBL" id="PQCO01000208">
    <property type="protein sequence ID" value="PUE01051.1"/>
    <property type="molecule type" value="Genomic_DNA"/>
</dbReference>
<dbReference type="Proteomes" id="UP000250928">
    <property type="component" value="Unassembled WGS sequence"/>
</dbReference>
<evidence type="ECO:0000256" key="1">
    <source>
        <dbReference type="SAM" id="MobiDB-lite"/>
    </source>
</evidence>